<evidence type="ECO:0000313" key="3">
    <source>
        <dbReference type="Proteomes" id="UP000565205"/>
    </source>
</evidence>
<keyword evidence="1" id="KW-1133">Transmembrane helix</keyword>
<proteinExistence type="predicted"/>
<name>A0A850NR32_9PROT</name>
<feature type="non-terminal residue" evidence="2">
    <location>
        <position position="76"/>
    </location>
</feature>
<dbReference type="RefSeq" id="WP_176626910.1">
    <property type="nucleotide sequence ID" value="NZ_JABXXQ010000683.1"/>
</dbReference>
<feature type="transmembrane region" description="Helical" evidence="1">
    <location>
        <begin position="6"/>
        <end position="27"/>
    </location>
</feature>
<comment type="caution">
    <text evidence="2">The sequence shown here is derived from an EMBL/GenBank/DDBJ whole genome shotgun (WGS) entry which is preliminary data.</text>
</comment>
<dbReference type="EMBL" id="JABXXQ010000683">
    <property type="protein sequence ID" value="NVN32171.1"/>
    <property type="molecule type" value="Genomic_DNA"/>
</dbReference>
<reference evidence="2 3" key="1">
    <citation type="submission" date="2020-06" db="EMBL/GenBank/DDBJ databases">
        <title>Description of novel acetic acid bacteria.</title>
        <authorList>
            <person name="Sombolestani A."/>
        </authorList>
    </citation>
    <scope>NUCLEOTIDE SEQUENCE [LARGE SCALE GENOMIC DNA]</scope>
    <source>
        <strain evidence="2 3">LMG 26838</strain>
    </source>
</reference>
<keyword evidence="1" id="KW-0812">Transmembrane</keyword>
<sequence length="76" mass="8379">MIESNDIIVLGLVALCLLALACTLLALRRRDPAVARLLLMAEQGEGARRTEAEQAGRRLVELERAVIARLEQGRIE</sequence>
<gene>
    <name evidence="2" type="ORF">HUK83_17750</name>
</gene>
<protein>
    <submittedName>
        <fullName evidence="2">Uncharacterized protein</fullName>
    </submittedName>
</protein>
<keyword evidence="1" id="KW-0472">Membrane</keyword>
<dbReference type="AlphaFoldDB" id="A0A850NR32"/>
<evidence type="ECO:0000256" key="1">
    <source>
        <dbReference type="SAM" id="Phobius"/>
    </source>
</evidence>
<dbReference type="Proteomes" id="UP000565205">
    <property type="component" value="Unassembled WGS sequence"/>
</dbReference>
<accession>A0A850NR32</accession>
<evidence type="ECO:0000313" key="2">
    <source>
        <dbReference type="EMBL" id="NVN32171.1"/>
    </source>
</evidence>
<organism evidence="2 3">
    <name type="scientific">Endobacter medicaginis</name>
    <dbReference type="NCBI Taxonomy" id="1181271"/>
    <lineage>
        <taxon>Bacteria</taxon>
        <taxon>Pseudomonadati</taxon>
        <taxon>Pseudomonadota</taxon>
        <taxon>Alphaproteobacteria</taxon>
        <taxon>Acetobacterales</taxon>
        <taxon>Acetobacteraceae</taxon>
        <taxon>Endobacter</taxon>
    </lineage>
</organism>